<feature type="transmembrane region" description="Helical" evidence="5">
    <location>
        <begin position="195"/>
        <end position="212"/>
    </location>
</feature>
<dbReference type="PANTHER" id="PTHR37422">
    <property type="entry name" value="TEICHURONIC ACID BIOSYNTHESIS PROTEIN TUAE"/>
    <property type="match status" value="1"/>
</dbReference>
<proteinExistence type="predicted"/>
<keyword evidence="2 5" id="KW-0812">Transmembrane</keyword>
<organism evidence="7 8">
    <name type="scientific">Chitinophaga caseinilytica</name>
    <dbReference type="NCBI Taxonomy" id="2267521"/>
    <lineage>
        <taxon>Bacteria</taxon>
        <taxon>Pseudomonadati</taxon>
        <taxon>Bacteroidota</taxon>
        <taxon>Chitinophagia</taxon>
        <taxon>Chitinophagales</taxon>
        <taxon>Chitinophagaceae</taxon>
        <taxon>Chitinophaga</taxon>
    </lineage>
</organism>
<feature type="transmembrane region" description="Helical" evidence="5">
    <location>
        <begin position="218"/>
        <end position="235"/>
    </location>
</feature>
<evidence type="ECO:0000256" key="2">
    <source>
        <dbReference type="ARBA" id="ARBA00022692"/>
    </source>
</evidence>
<keyword evidence="8" id="KW-1185">Reference proteome</keyword>
<evidence type="ECO:0000259" key="6">
    <source>
        <dbReference type="Pfam" id="PF04932"/>
    </source>
</evidence>
<dbReference type="Proteomes" id="UP001449657">
    <property type="component" value="Chromosome"/>
</dbReference>
<evidence type="ECO:0000256" key="5">
    <source>
        <dbReference type="SAM" id="Phobius"/>
    </source>
</evidence>
<keyword evidence="7" id="KW-0436">Ligase</keyword>
<keyword evidence="3 5" id="KW-1133">Transmembrane helix</keyword>
<evidence type="ECO:0000313" key="8">
    <source>
        <dbReference type="Proteomes" id="UP001449657"/>
    </source>
</evidence>
<feature type="transmembrane region" description="Helical" evidence="5">
    <location>
        <begin position="7"/>
        <end position="25"/>
    </location>
</feature>
<dbReference type="InterPro" id="IPR007016">
    <property type="entry name" value="O-antigen_ligase-rel_domated"/>
</dbReference>
<name>A0ABZ2Z161_9BACT</name>
<feature type="transmembrane region" description="Helical" evidence="5">
    <location>
        <begin position="45"/>
        <end position="63"/>
    </location>
</feature>
<dbReference type="Pfam" id="PF04932">
    <property type="entry name" value="Wzy_C"/>
    <property type="match status" value="1"/>
</dbReference>
<feature type="transmembrane region" description="Helical" evidence="5">
    <location>
        <begin position="166"/>
        <end position="183"/>
    </location>
</feature>
<feature type="transmembrane region" description="Helical" evidence="5">
    <location>
        <begin position="410"/>
        <end position="428"/>
    </location>
</feature>
<feature type="transmembrane region" description="Helical" evidence="5">
    <location>
        <begin position="369"/>
        <end position="398"/>
    </location>
</feature>
<comment type="subcellular location">
    <subcellularLocation>
        <location evidence="1">Membrane</location>
        <topology evidence="1">Multi-pass membrane protein</topology>
    </subcellularLocation>
</comment>
<feature type="transmembrane region" description="Helical" evidence="5">
    <location>
        <begin position="126"/>
        <end position="146"/>
    </location>
</feature>
<feature type="transmembrane region" description="Helical" evidence="5">
    <location>
        <begin position="75"/>
        <end position="95"/>
    </location>
</feature>
<reference evidence="7 8" key="1">
    <citation type="submission" date="2024-03" db="EMBL/GenBank/DDBJ databases">
        <title>Chitinophaga caseinilytica sp. nov., a casein hydrolysing bacterium isolated from forest soil.</title>
        <authorList>
            <person name="Lee D.S."/>
            <person name="Han D.M."/>
            <person name="Baek J.H."/>
            <person name="Choi D.G."/>
            <person name="Jeon J.H."/>
            <person name="Jeon C.O."/>
        </authorList>
    </citation>
    <scope>NUCLEOTIDE SEQUENCE [LARGE SCALE GENOMIC DNA]</scope>
    <source>
        <strain evidence="7 8">KACC 19118</strain>
    </source>
</reference>
<feature type="domain" description="O-antigen ligase-related" evidence="6">
    <location>
        <begin position="201"/>
        <end position="344"/>
    </location>
</feature>
<evidence type="ECO:0000256" key="4">
    <source>
        <dbReference type="ARBA" id="ARBA00023136"/>
    </source>
</evidence>
<evidence type="ECO:0000256" key="3">
    <source>
        <dbReference type="ARBA" id="ARBA00022989"/>
    </source>
</evidence>
<dbReference type="RefSeq" id="WP_341840643.1">
    <property type="nucleotide sequence ID" value="NZ_CP149792.1"/>
</dbReference>
<feature type="transmembrane region" description="Helical" evidence="5">
    <location>
        <begin position="101"/>
        <end position="119"/>
    </location>
</feature>
<evidence type="ECO:0000256" key="1">
    <source>
        <dbReference type="ARBA" id="ARBA00004141"/>
    </source>
</evidence>
<dbReference type="EMBL" id="CP150096">
    <property type="protein sequence ID" value="WZN45902.1"/>
    <property type="molecule type" value="Genomic_DNA"/>
</dbReference>
<protein>
    <submittedName>
        <fullName evidence="7">O-antigen ligase family protein</fullName>
    </submittedName>
</protein>
<evidence type="ECO:0000313" key="7">
    <source>
        <dbReference type="EMBL" id="WZN45902.1"/>
    </source>
</evidence>
<gene>
    <name evidence="7" type="ORF">WJU22_23680</name>
</gene>
<dbReference type="InterPro" id="IPR051533">
    <property type="entry name" value="WaaL-like"/>
</dbReference>
<feature type="transmembrane region" description="Helical" evidence="5">
    <location>
        <begin position="242"/>
        <end position="260"/>
    </location>
</feature>
<feature type="transmembrane region" description="Helical" evidence="5">
    <location>
        <begin position="329"/>
        <end position="348"/>
    </location>
</feature>
<dbReference type="PANTHER" id="PTHR37422:SF13">
    <property type="entry name" value="LIPOPOLYSACCHARIDE BIOSYNTHESIS PROTEIN PA4999-RELATED"/>
    <property type="match status" value="1"/>
</dbReference>
<sequence length="584" mass="65150">MNRKLIVALELGYVASVFILCMWYALYKYTFSFNYQQIPEGGHYLALPVIAGSTALSAAYAAIRHAKSRFMPVDGLVMLALVVFGALLATGSGWYNLHNEVWVNTFCALSIYLFLRLGGPFAFRKVVIPIILLFFLLELCVGYAMLFINFGAERLPLLITGHLENSGLYAIYLVLHFPLVHYWASVNIKSGRAKLGLQAVVIAAASVLVLIVQSRAAMIGAACYGILLLMDVPFCRKHRKKILLASAVVLLLLAAGLIFLKPGSAFGRFIIWKISLGHWQEYIWTGIGYGRFPVAYPSWQIGYFESLPVSAISEVLSADEVYVAYNEPLQWLTETGLPGLVVLLYGIWRLLSHQHERQADLPRQLQSTLLILLATSLFSYPLHVNAILILVSAIMAGLAPLTFRKYKLPGLRWGKICLAALLLAVTIISTDTYRVVKHWNGLQEDITITEKERVAAYDRLYPVLKYNPHFLLDYGILLLSQQDERAVGILEESKSRLITVAVLNALTQAYESRGNMQAAISNAAALACFVPYKFTYRKNLMDLYLKAGFPEKARETARSIIAMPVKKDDETVVNIKRVAGSLLE</sequence>
<accession>A0ABZ2Z161</accession>
<keyword evidence="4 5" id="KW-0472">Membrane</keyword>
<dbReference type="GO" id="GO:0016874">
    <property type="term" value="F:ligase activity"/>
    <property type="evidence" value="ECO:0007669"/>
    <property type="project" value="UniProtKB-KW"/>
</dbReference>